<comment type="subcellular location">
    <subcellularLocation>
        <location evidence="1">Periplasm</location>
    </subcellularLocation>
</comment>
<evidence type="ECO:0000259" key="4">
    <source>
        <dbReference type="Pfam" id="PF09084"/>
    </source>
</evidence>
<comment type="caution">
    <text evidence="5">The sequence shown here is derived from an EMBL/GenBank/DDBJ whole genome shotgun (WGS) entry which is preliminary data.</text>
</comment>
<evidence type="ECO:0000256" key="2">
    <source>
        <dbReference type="ARBA" id="ARBA00010742"/>
    </source>
</evidence>
<feature type="domain" description="SsuA/THI5-like" evidence="4">
    <location>
        <begin position="86"/>
        <end position="141"/>
    </location>
</feature>
<dbReference type="PANTHER" id="PTHR30024:SF47">
    <property type="entry name" value="TAURINE-BINDING PERIPLASMIC PROTEIN"/>
    <property type="match status" value="1"/>
</dbReference>
<reference evidence="5 6" key="1">
    <citation type="submission" date="2018-07" db="EMBL/GenBank/DDBJ databases">
        <title>Genomic Encyclopedia of Type Strains, Phase III (KMG-III): the genomes of soil and plant-associated and newly described type strains.</title>
        <authorList>
            <person name="Whitman W."/>
        </authorList>
    </citation>
    <scope>NUCLEOTIDE SEQUENCE [LARGE SCALE GENOMIC DNA]</scope>
    <source>
        <strain evidence="5 6">CECT 7731</strain>
    </source>
</reference>
<keyword evidence="3" id="KW-0732">Signal</keyword>
<evidence type="ECO:0000313" key="6">
    <source>
        <dbReference type="Proteomes" id="UP000253506"/>
    </source>
</evidence>
<dbReference type="PANTHER" id="PTHR30024">
    <property type="entry name" value="ALIPHATIC SULFONATES-BINDING PROTEIN-RELATED"/>
    <property type="match status" value="1"/>
</dbReference>
<dbReference type="GO" id="GO:0042597">
    <property type="term" value="C:periplasmic space"/>
    <property type="evidence" value="ECO:0007669"/>
    <property type="project" value="UniProtKB-SubCell"/>
</dbReference>
<sequence>MSKLQLSLAMGDYDRTRPIHDGRVQIDGVDPITFLQSPEEMFFNAFRHKTCDISEISLSSYCVSLTRENPQYIAIPVFLSRAFRHSSVYIRADRGIETPQDLKGRRIGIAEYQLTANVWVRAILADAGVTPDQITWIRGGMDKPGRPEKIKLDLPDNVTIENAPEGATLNQMLIDGEIDGFIGPRWPRCYYEGHPQIRRLWQDGFSAARQWHQDTGLFPIMHVLGVRRGLAEQHPWLPGALLKAFTEAKTMATDALSDTSATKVTMPFVEDVLGVTQQMSKDLWSYGVAPNIKTLEYFLRNHYEQGLSSRHLSVDELFHPATTEVYSL</sequence>
<name>A0A368ZI91_9GAMM</name>
<proteinExistence type="inferred from homology"/>
<dbReference type="RefSeq" id="WP_114413731.1">
    <property type="nucleotide sequence ID" value="NZ_QPJQ01000056.1"/>
</dbReference>
<evidence type="ECO:0000256" key="3">
    <source>
        <dbReference type="ARBA" id="ARBA00022729"/>
    </source>
</evidence>
<dbReference type="Proteomes" id="UP000253506">
    <property type="component" value="Unassembled WGS sequence"/>
</dbReference>
<dbReference type="EMBL" id="QPJQ01000056">
    <property type="protein sequence ID" value="RCW92850.1"/>
    <property type="molecule type" value="Genomic_DNA"/>
</dbReference>
<evidence type="ECO:0000313" key="5">
    <source>
        <dbReference type="EMBL" id="RCW92850.1"/>
    </source>
</evidence>
<gene>
    <name evidence="5" type="ORF">DFP77_1567</name>
</gene>
<organism evidence="5 6">
    <name type="scientific">Marinomonas foliarum</name>
    <dbReference type="NCBI Taxonomy" id="491950"/>
    <lineage>
        <taxon>Bacteria</taxon>
        <taxon>Pseudomonadati</taxon>
        <taxon>Pseudomonadota</taxon>
        <taxon>Gammaproteobacteria</taxon>
        <taxon>Oceanospirillales</taxon>
        <taxon>Oceanospirillaceae</taxon>
        <taxon>Marinomonas</taxon>
    </lineage>
</organism>
<accession>A0A368ZI91</accession>
<comment type="similarity">
    <text evidence="2">Belongs to the bacterial solute-binding protein SsuA/TauA family.</text>
</comment>
<dbReference type="Gene3D" id="3.40.190.10">
    <property type="entry name" value="Periplasmic binding protein-like II"/>
    <property type="match status" value="1"/>
</dbReference>
<evidence type="ECO:0000256" key="1">
    <source>
        <dbReference type="ARBA" id="ARBA00004418"/>
    </source>
</evidence>
<dbReference type="SUPFAM" id="SSF53850">
    <property type="entry name" value="Periplasmic binding protein-like II"/>
    <property type="match status" value="1"/>
</dbReference>
<protein>
    <submittedName>
        <fullName evidence="5">4,5-dihydroxyphthalate decarboxylase</fullName>
    </submittedName>
</protein>
<dbReference type="AlphaFoldDB" id="A0A368ZI91"/>
<dbReference type="OrthoDB" id="286202at2"/>
<dbReference type="InterPro" id="IPR015168">
    <property type="entry name" value="SsuA/THI5"/>
</dbReference>
<dbReference type="Pfam" id="PF09084">
    <property type="entry name" value="NMT1"/>
    <property type="match status" value="1"/>
</dbReference>